<dbReference type="AlphaFoldDB" id="A0A8H9M675"/>
<gene>
    <name evidence="3" type="ORF">GCM10011274_40220</name>
</gene>
<dbReference type="SMART" id="SM00470">
    <property type="entry name" value="ParB"/>
    <property type="match status" value="1"/>
</dbReference>
<accession>A0A8H9M675</accession>
<dbReference type="InterPro" id="IPR003115">
    <property type="entry name" value="ParB_N"/>
</dbReference>
<protein>
    <recommendedName>
        <fullName evidence="2">ParB-like N-terminal domain-containing protein</fullName>
    </recommendedName>
</protein>
<dbReference type="SUPFAM" id="SSF110849">
    <property type="entry name" value="ParB/Sulfiredoxin"/>
    <property type="match status" value="1"/>
</dbReference>
<organism evidence="3 4">
    <name type="scientific">Paraglaciecola chathamensis</name>
    <dbReference type="NCBI Taxonomy" id="368405"/>
    <lineage>
        <taxon>Bacteria</taxon>
        <taxon>Pseudomonadati</taxon>
        <taxon>Pseudomonadota</taxon>
        <taxon>Gammaproteobacteria</taxon>
        <taxon>Alteromonadales</taxon>
        <taxon>Alteromonadaceae</taxon>
        <taxon>Paraglaciecola</taxon>
    </lineage>
</organism>
<dbReference type="Proteomes" id="UP000622604">
    <property type="component" value="Unassembled WGS sequence"/>
</dbReference>
<dbReference type="PANTHER" id="PTHR33375:SF1">
    <property type="entry name" value="CHROMOSOME-PARTITIONING PROTEIN PARB-RELATED"/>
    <property type="match status" value="1"/>
</dbReference>
<dbReference type="GO" id="GO:0005694">
    <property type="term" value="C:chromosome"/>
    <property type="evidence" value="ECO:0007669"/>
    <property type="project" value="TreeGrafter"/>
</dbReference>
<proteinExistence type="predicted"/>
<dbReference type="Pfam" id="PF17762">
    <property type="entry name" value="HTH_ParB"/>
    <property type="match status" value="1"/>
</dbReference>
<name>A0A8H9M675_9ALTE</name>
<dbReference type="InterPro" id="IPR050336">
    <property type="entry name" value="Chromosome_partition/occlusion"/>
</dbReference>
<dbReference type="RefSeq" id="WP_013755375.1">
    <property type="nucleotide sequence ID" value="NZ_BMZC01000014.1"/>
</dbReference>
<reference evidence="3" key="2">
    <citation type="submission" date="2020-09" db="EMBL/GenBank/DDBJ databases">
        <authorList>
            <person name="Sun Q."/>
            <person name="Kim S."/>
        </authorList>
    </citation>
    <scope>NUCLEOTIDE SEQUENCE</scope>
    <source>
        <strain evidence="3">KCTC 32337</strain>
    </source>
</reference>
<comment type="caution">
    <text evidence="3">The sequence shown here is derived from an EMBL/GenBank/DDBJ whole genome shotgun (WGS) entry which is preliminary data.</text>
</comment>
<dbReference type="Gene3D" id="1.10.10.2830">
    <property type="match status" value="1"/>
</dbReference>
<evidence type="ECO:0000259" key="2">
    <source>
        <dbReference type="SMART" id="SM00470"/>
    </source>
</evidence>
<evidence type="ECO:0000313" key="4">
    <source>
        <dbReference type="Proteomes" id="UP000622604"/>
    </source>
</evidence>
<evidence type="ECO:0000313" key="3">
    <source>
        <dbReference type="EMBL" id="GGZ78032.1"/>
    </source>
</evidence>
<reference evidence="3" key="1">
    <citation type="journal article" date="2014" name="Int. J. Syst. Evol. Microbiol.">
        <title>Complete genome sequence of Corynebacterium casei LMG S-19264T (=DSM 44701T), isolated from a smear-ripened cheese.</title>
        <authorList>
            <consortium name="US DOE Joint Genome Institute (JGI-PGF)"/>
            <person name="Walter F."/>
            <person name="Albersmeier A."/>
            <person name="Kalinowski J."/>
            <person name="Ruckert C."/>
        </authorList>
    </citation>
    <scope>NUCLEOTIDE SEQUENCE</scope>
    <source>
        <strain evidence="3">KCTC 32337</strain>
    </source>
</reference>
<dbReference type="PANTHER" id="PTHR33375">
    <property type="entry name" value="CHROMOSOME-PARTITIONING PROTEIN PARB-RELATED"/>
    <property type="match status" value="1"/>
</dbReference>
<dbReference type="EMBL" id="BMZC01000014">
    <property type="protein sequence ID" value="GGZ78032.1"/>
    <property type="molecule type" value="Genomic_DNA"/>
</dbReference>
<dbReference type="GO" id="GO:0007059">
    <property type="term" value="P:chromosome segregation"/>
    <property type="evidence" value="ECO:0007669"/>
    <property type="project" value="UniProtKB-KW"/>
</dbReference>
<dbReference type="SUPFAM" id="SSF109709">
    <property type="entry name" value="KorB DNA-binding domain-like"/>
    <property type="match status" value="1"/>
</dbReference>
<dbReference type="InterPro" id="IPR036086">
    <property type="entry name" value="ParB/Sulfiredoxin_sf"/>
</dbReference>
<keyword evidence="1" id="KW-0159">Chromosome partition</keyword>
<feature type="domain" description="ParB-like N-terminal" evidence="2">
    <location>
        <begin position="24"/>
        <end position="116"/>
    </location>
</feature>
<dbReference type="InterPro" id="IPR041468">
    <property type="entry name" value="HTH_ParB/Spo0J"/>
</dbReference>
<evidence type="ECO:0000256" key="1">
    <source>
        <dbReference type="ARBA" id="ARBA00022829"/>
    </source>
</evidence>
<sequence length="561" mass="63014">MSLKVQELEADVSDISNIPHGANIIVSPSKVSEFKHKNVRQRPRNKAKDDEIIQSMKKDGIRDQLKVWIEDGTDYLQLLGGYGRLEKAILLNIDVPCKVYRISEADAMRIHLQDNTQREDLSFIEEVNAAKTIYTLHNCDFETTRVELGWSKTKLRERLEIAKCCSKVKALVDQGKLELGHAIVLAPYSVEVQEEKAKQIIDNNISVKALREIIGKVQLKLSDAKFDKTECAGCEFNTKDQLNLFGSIGDEERCRKSSCYKEKTTQWLQGIKDVAEEKYGKVIYLSQTDTKQVNMVSEKIMGSEQFRDGCSNCESKVAVMSDVPGREGLISENQCVDPICYKELTSPAKAATKQTKSTDEAEVTTAPSKVGEAKKTVFKPTAKLTQKNREQIRSAGGELFKQDGRTFAVMQTAALIQSSGYKPSEIKGYSFRDIVKHCITADKETLQRLGTEAFHHLISKTDTVAHANMIDVMIDLLKNAGQAGEDAVRMKWKMDKETLSMYTTQALLMICAQSGIEKKLEEKGTWKKVCKLKQADLIKVMVDTQPTSPLFAPNEYLMNIK</sequence>